<name>A0A0L7R6X3_9HYME</name>
<evidence type="ECO:0000313" key="3">
    <source>
        <dbReference type="Proteomes" id="UP000053825"/>
    </source>
</evidence>
<gene>
    <name evidence="2" type="ORF">WH47_00945</name>
</gene>
<feature type="region of interest" description="Disordered" evidence="1">
    <location>
        <begin position="109"/>
        <end position="133"/>
    </location>
</feature>
<sequence length="216" mass="23506">MAPVVILIKQSKNTGEVISKRQVEDQGDHSENRIPHRSSLFRAASGPADYKRHWTYKTHPWLDDPTPLYAQAGLAVARATSCDTKLGEIPRSIEDAALTSVSRVKNLVPDTDSSMSSPLARFRQKGKISNQGPAGGLRFNASLLLTSSLREPRVSGRPNLSNYHRVGTQSGELLQAFSVGGEADNGEEEEKEEEEEAVGSCKRAFPVNAVDHSADP</sequence>
<protein>
    <submittedName>
        <fullName evidence="2">Uncharacterized protein</fullName>
    </submittedName>
</protein>
<dbReference type="EMBL" id="KQ414645">
    <property type="protein sequence ID" value="KOC66637.1"/>
    <property type="molecule type" value="Genomic_DNA"/>
</dbReference>
<organism evidence="2 3">
    <name type="scientific">Habropoda laboriosa</name>
    <dbReference type="NCBI Taxonomy" id="597456"/>
    <lineage>
        <taxon>Eukaryota</taxon>
        <taxon>Metazoa</taxon>
        <taxon>Ecdysozoa</taxon>
        <taxon>Arthropoda</taxon>
        <taxon>Hexapoda</taxon>
        <taxon>Insecta</taxon>
        <taxon>Pterygota</taxon>
        <taxon>Neoptera</taxon>
        <taxon>Endopterygota</taxon>
        <taxon>Hymenoptera</taxon>
        <taxon>Apocrita</taxon>
        <taxon>Aculeata</taxon>
        <taxon>Apoidea</taxon>
        <taxon>Anthophila</taxon>
        <taxon>Apidae</taxon>
        <taxon>Habropoda</taxon>
    </lineage>
</organism>
<reference evidence="2 3" key="1">
    <citation type="submission" date="2015-07" db="EMBL/GenBank/DDBJ databases">
        <title>The genome of Habropoda laboriosa.</title>
        <authorList>
            <person name="Pan H."/>
            <person name="Kapheim K."/>
        </authorList>
    </citation>
    <scope>NUCLEOTIDE SEQUENCE [LARGE SCALE GENOMIC DNA]</scope>
    <source>
        <strain evidence="2">0110345459</strain>
    </source>
</reference>
<accession>A0A0L7R6X3</accession>
<dbReference type="AlphaFoldDB" id="A0A0L7R6X3"/>
<evidence type="ECO:0000256" key="1">
    <source>
        <dbReference type="SAM" id="MobiDB-lite"/>
    </source>
</evidence>
<keyword evidence="3" id="KW-1185">Reference proteome</keyword>
<evidence type="ECO:0000313" key="2">
    <source>
        <dbReference type="EMBL" id="KOC66637.1"/>
    </source>
</evidence>
<feature type="compositionally biased region" description="Acidic residues" evidence="1">
    <location>
        <begin position="184"/>
        <end position="197"/>
    </location>
</feature>
<feature type="region of interest" description="Disordered" evidence="1">
    <location>
        <begin position="174"/>
        <end position="216"/>
    </location>
</feature>
<proteinExistence type="predicted"/>
<dbReference type="Proteomes" id="UP000053825">
    <property type="component" value="Unassembled WGS sequence"/>
</dbReference>